<sequence>MVKVLFLCVHNSARSQMAEAFCKKYGEGKFVAESAGLEPGKLNPYVVRAMAEVGIDISKNATKSVFDFHNEGRTYNVVVTVCSKEAAERCPIFPGAPITLHWPFDDPSSFKGTDEEIMQKVRSVRDAIEQKVMEFVSQWPRVSE</sequence>
<dbReference type="SMART" id="SM00226">
    <property type="entry name" value="LMWPc"/>
    <property type="match status" value="1"/>
</dbReference>
<dbReference type="AlphaFoldDB" id="A0A3P3XHC0"/>
<dbReference type="GO" id="GO:0046685">
    <property type="term" value="P:response to arsenic-containing substance"/>
    <property type="evidence" value="ECO:0007669"/>
    <property type="project" value="UniProtKB-KW"/>
</dbReference>
<dbReference type="Pfam" id="PF01451">
    <property type="entry name" value="LMWPc"/>
    <property type="match status" value="1"/>
</dbReference>
<dbReference type="Gene3D" id="3.40.50.2300">
    <property type="match status" value="1"/>
</dbReference>
<dbReference type="EMBL" id="FWDM01000014">
    <property type="protein sequence ID" value="SLM11875.1"/>
    <property type="molecule type" value="Genomic_DNA"/>
</dbReference>
<reference evidence="3" key="1">
    <citation type="submission" date="2017-02" db="EMBL/GenBank/DDBJ databases">
        <authorList>
            <person name="Regsiter A."/>
            <person name="William W."/>
        </authorList>
    </citation>
    <scope>NUCLEOTIDE SEQUENCE</scope>
    <source>
        <strain evidence="3">Bib</strain>
    </source>
</reference>
<proteinExistence type="predicted"/>
<protein>
    <submittedName>
        <fullName evidence="3">Protein ArsC</fullName>
        <ecNumber evidence="3">1.20.4.-</ecNumber>
        <ecNumber evidence="3">3.1.3.48</ecNumber>
    </submittedName>
</protein>
<evidence type="ECO:0000256" key="1">
    <source>
        <dbReference type="ARBA" id="ARBA00022849"/>
    </source>
</evidence>
<dbReference type="PANTHER" id="PTHR43428">
    <property type="entry name" value="ARSENATE REDUCTASE"/>
    <property type="match status" value="1"/>
</dbReference>
<dbReference type="GO" id="GO:0004725">
    <property type="term" value="F:protein tyrosine phosphatase activity"/>
    <property type="evidence" value="ECO:0007669"/>
    <property type="project" value="UniProtKB-EC"/>
</dbReference>
<keyword evidence="3" id="KW-0560">Oxidoreductase</keyword>
<evidence type="ECO:0000259" key="2">
    <source>
        <dbReference type="SMART" id="SM00226"/>
    </source>
</evidence>
<dbReference type="SUPFAM" id="SSF52788">
    <property type="entry name" value="Phosphotyrosine protein phosphatases I"/>
    <property type="match status" value="1"/>
</dbReference>
<organism evidence="3">
    <name type="scientific">uncultured spirochete</name>
    <dbReference type="NCBI Taxonomy" id="156406"/>
    <lineage>
        <taxon>Bacteria</taxon>
        <taxon>Pseudomonadati</taxon>
        <taxon>Spirochaetota</taxon>
        <taxon>Spirochaetia</taxon>
        <taxon>Spirochaetales</taxon>
        <taxon>environmental samples</taxon>
    </lineage>
</organism>
<dbReference type="EC" id="1.20.4.-" evidence="3"/>
<keyword evidence="3" id="KW-0378">Hydrolase</keyword>
<keyword evidence="1" id="KW-0059">Arsenical resistance</keyword>
<dbReference type="CDD" id="cd16345">
    <property type="entry name" value="LMWP_ArsC"/>
    <property type="match status" value="1"/>
</dbReference>
<dbReference type="PANTHER" id="PTHR43428:SF1">
    <property type="entry name" value="ARSENATE REDUCTASE"/>
    <property type="match status" value="1"/>
</dbReference>
<dbReference type="GO" id="GO:0016491">
    <property type="term" value="F:oxidoreductase activity"/>
    <property type="evidence" value="ECO:0007669"/>
    <property type="project" value="UniProtKB-KW"/>
</dbReference>
<dbReference type="InterPro" id="IPR023485">
    <property type="entry name" value="Ptyr_pPase"/>
</dbReference>
<feature type="domain" description="Phosphotyrosine protein phosphatase I" evidence="2">
    <location>
        <begin position="2"/>
        <end position="138"/>
    </location>
</feature>
<name>A0A3P3XHC0_9SPIR</name>
<accession>A0A3P3XHC0</accession>
<dbReference type="InterPro" id="IPR036196">
    <property type="entry name" value="Ptyr_pPase_sf"/>
</dbReference>
<dbReference type="EC" id="3.1.3.48" evidence="3"/>
<evidence type="ECO:0000313" key="3">
    <source>
        <dbReference type="EMBL" id="SLM11875.1"/>
    </source>
</evidence>
<gene>
    <name evidence="3" type="primary">arsC</name>
    <name evidence="3" type="ORF">SPIROBIBN47_210110</name>
</gene>